<evidence type="ECO:0000313" key="1">
    <source>
        <dbReference type="EMBL" id="RQX15913.1"/>
    </source>
</evidence>
<evidence type="ECO:0000313" key="2">
    <source>
        <dbReference type="Proteomes" id="UP000266889"/>
    </source>
</evidence>
<proteinExistence type="predicted"/>
<accession>A0A3N9Y7C9</accession>
<keyword evidence="2" id="KW-1185">Reference proteome</keyword>
<organism evidence="1 2">
    <name type="scientific">Micromonospora arida</name>
    <dbReference type="NCBI Taxonomy" id="2203715"/>
    <lineage>
        <taxon>Bacteria</taxon>
        <taxon>Bacillati</taxon>
        <taxon>Actinomycetota</taxon>
        <taxon>Actinomycetes</taxon>
        <taxon>Micromonosporales</taxon>
        <taxon>Micromonosporaceae</taxon>
        <taxon>Micromonospora</taxon>
    </lineage>
</organism>
<name>A0A3N9Y7C9_9ACTN</name>
<protein>
    <submittedName>
        <fullName evidence="1">Oxetanocin A resistance protein</fullName>
    </submittedName>
</protein>
<dbReference type="Proteomes" id="UP000266889">
    <property type="component" value="Unassembled WGS sequence"/>
</dbReference>
<comment type="caution">
    <text evidence="1">The sequence shown here is derived from an EMBL/GenBank/DDBJ whole genome shotgun (WGS) entry which is preliminary data.</text>
</comment>
<dbReference type="EMBL" id="QGSY01000014">
    <property type="protein sequence ID" value="RQX15913.1"/>
    <property type="molecule type" value="Genomic_DNA"/>
</dbReference>
<feature type="non-terminal residue" evidence="1">
    <location>
        <position position="50"/>
    </location>
</feature>
<dbReference type="AlphaFoldDB" id="A0A3N9Y7C9"/>
<reference evidence="1 2" key="1">
    <citation type="submission" date="2018-05" db="EMBL/GenBank/DDBJ databases">
        <title>Micromonospora from Atacama Desert.</title>
        <authorList>
            <person name="Carro L."/>
            <person name="Goodfellow M."/>
            <person name="Klenk H.-P."/>
        </authorList>
    </citation>
    <scope>NUCLEOTIDE SEQUENCE [LARGE SCALE GENOMIC DNA]</scope>
    <source>
        <strain evidence="1 2">LB32</strain>
    </source>
</reference>
<sequence>MSHRTAPPSGAAQLRADCGRCFGLCCVVPAFAASADFAIDKPAGSPCPNL</sequence>
<gene>
    <name evidence="1" type="ORF">DLJ58_00090</name>
</gene>